<evidence type="ECO:0000256" key="2">
    <source>
        <dbReference type="ARBA" id="ARBA00022692"/>
    </source>
</evidence>
<organism evidence="10 11">
    <name type="scientific">Nocardia arthritidis</name>
    <dbReference type="NCBI Taxonomy" id="228602"/>
    <lineage>
        <taxon>Bacteria</taxon>
        <taxon>Bacillati</taxon>
        <taxon>Actinomycetota</taxon>
        <taxon>Actinomycetes</taxon>
        <taxon>Mycobacteriales</taxon>
        <taxon>Nocardiaceae</taxon>
        <taxon>Nocardia</taxon>
    </lineage>
</organism>
<keyword evidence="6 7" id="KW-0472">Membrane</keyword>
<dbReference type="SUPFAM" id="SSF52540">
    <property type="entry name" value="P-loop containing nucleoside triphosphate hydrolases"/>
    <property type="match status" value="1"/>
</dbReference>
<dbReference type="SUPFAM" id="SSF52833">
    <property type="entry name" value="Thioredoxin-like"/>
    <property type="match status" value="1"/>
</dbReference>
<dbReference type="AlphaFoldDB" id="A0A6G9YPB5"/>
<protein>
    <submittedName>
        <fullName evidence="10">Mycoredoxin</fullName>
    </submittedName>
</protein>
<dbReference type="InterPro" id="IPR039421">
    <property type="entry name" value="Type_1_exporter"/>
</dbReference>
<evidence type="ECO:0000256" key="4">
    <source>
        <dbReference type="ARBA" id="ARBA00022840"/>
    </source>
</evidence>
<dbReference type="NCBIfam" id="TIGR02200">
    <property type="entry name" value="GlrX_actino"/>
    <property type="match status" value="1"/>
</dbReference>
<dbReference type="CDD" id="cd03228">
    <property type="entry name" value="ABCC_MRP_Like"/>
    <property type="match status" value="1"/>
</dbReference>
<evidence type="ECO:0000256" key="6">
    <source>
        <dbReference type="ARBA" id="ARBA00023136"/>
    </source>
</evidence>
<dbReference type="GO" id="GO:0005886">
    <property type="term" value="C:plasma membrane"/>
    <property type="evidence" value="ECO:0007669"/>
    <property type="project" value="UniProtKB-SubCell"/>
</dbReference>
<feature type="domain" description="ABC transporter" evidence="8">
    <location>
        <begin position="345"/>
        <end position="583"/>
    </location>
</feature>
<dbReference type="PROSITE" id="PS00211">
    <property type="entry name" value="ABC_TRANSPORTER_1"/>
    <property type="match status" value="1"/>
</dbReference>
<dbReference type="InterPro" id="IPR036640">
    <property type="entry name" value="ABC1_TM_sf"/>
</dbReference>
<dbReference type="InterPro" id="IPR003439">
    <property type="entry name" value="ABC_transporter-like_ATP-bd"/>
</dbReference>
<evidence type="ECO:0000256" key="5">
    <source>
        <dbReference type="ARBA" id="ARBA00022989"/>
    </source>
</evidence>
<feature type="transmembrane region" description="Helical" evidence="7">
    <location>
        <begin position="154"/>
        <end position="184"/>
    </location>
</feature>
<feature type="transmembrane region" description="Helical" evidence="7">
    <location>
        <begin position="7"/>
        <end position="23"/>
    </location>
</feature>
<evidence type="ECO:0000256" key="7">
    <source>
        <dbReference type="SAM" id="Phobius"/>
    </source>
</evidence>
<dbReference type="Pfam" id="PF00005">
    <property type="entry name" value="ABC_tran"/>
    <property type="match status" value="1"/>
</dbReference>
<dbReference type="SMART" id="SM00382">
    <property type="entry name" value="AAA"/>
    <property type="match status" value="1"/>
</dbReference>
<dbReference type="InterPro" id="IPR003593">
    <property type="entry name" value="AAA+_ATPase"/>
</dbReference>
<dbReference type="InterPro" id="IPR017937">
    <property type="entry name" value="Thioredoxin_CS"/>
</dbReference>
<dbReference type="Gene3D" id="1.20.1560.10">
    <property type="entry name" value="ABC transporter type 1, transmembrane domain"/>
    <property type="match status" value="1"/>
</dbReference>
<feature type="transmembrane region" description="Helical" evidence="7">
    <location>
        <begin position="259"/>
        <end position="280"/>
    </location>
</feature>
<dbReference type="EMBL" id="CP046172">
    <property type="protein sequence ID" value="QIS15139.1"/>
    <property type="molecule type" value="Genomic_DNA"/>
</dbReference>
<reference evidence="10 11" key="1">
    <citation type="journal article" date="2019" name="ACS Chem. Biol.">
        <title>Identification and Mobilization of a Cryptic Antibiotic Biosynthesis Gene Locus from a Human-Pathogenic Nocardia Isolate.</title>
        <authorList>
            <person name="Herisse M."/>
            <person name="Ishida K."/>
            <person name="Porter J.L."/>
            <person name="Howden B."/>
            <person name="Hertweck C."/>
            <person name="Stinear T.P."/>
            <person name="Pidot S.J."/>
        </authorList>
    </citation>
    <scope>NUCLEOTIDE SEQUENCE [LARGE SCALE GENOMIC DNA]</scope>
    <source>
        <strain evidence="10 11">AUSMDU00012717</strain>
    </source>
</reference>
<dbReference type="InterPro" id="IPR017871">
    <property type="entry name" value="ABC_transporter-like_CS"/>
</dbReference>
<dbReference type="GO" id="GO:0016887">
    <property type="term" value="F:ATP hydrolysis activity"/>
    <property type="evidence" value="ECO:0007669"/>
    <property type="project" value="InterPro"/>
</dbReference>
<dbReference type="Gene3D" id="3.40.30.10">
    <property type="entry name" value="Glutaredoxin"/>
    <property type="match status" value="1"/>
</dbReference>
<comment type="subcellular location">
    <subcellularLocation>
        <location evidence="1">Cell membrane</location>
        <topology evidence="1">Multi-pass membrane protein</topology>
    </subcellularLocation>
</comment>
<evidence type="ECO:0000313" key="11">
    <source>
        <dbReference type="Proteomes" id="UP000503540"/>
    </source>
</evidence>
<keyword evidence="5 7" id="KW-1133">Transmembrane helix</keyword>
<dbReference type="PROSITE" id="PS50893">
    <property type="entry name" value="ABC_TRANSPORTER_2"/>
    <property type="match status" value="1"/>
</dbReference>
<dbReference type="KEGG" id="nah:F5544_36555"/>
<dbReference type="GO" id="GO:0015421">
    <property type="term" value="F:ABC-type oligopeptide transporter activity"/>
    <property type="evidence" value="ECO:0007669"/>
    <property type="project" value="TreeGrafter"/>
</dbReference>
<proteinExistence type="predicted"/>
<feature type="domain" description="ABC transmembrane type-1" evidence="9">
    <location>
        <begin position="31"/>
        <end position="316"/>
    </location>
</feature>
<sequence length="691" mass="73160">MPDGKGGRCAMGAVAVFVLGLAWRAGRRAVVACVAVSLVQAGAGAVSVLTVRHAVATVTGAREAATALLVPAAVLAGAALVSQTLSGIASYLQAVLGERTAQLAVRRVMVVAAAAELIRYEDPRFHDRVVRAHTTANTYPRTVVQALLSVMHTAIYGVAVAASVAVLAWMTVPLLLLAVLPMWLEARRSNRRWYELAVSQSEITRSTMHLETMLTDRGAAAEIRAFAAGPTLLARWQDLRTELLTEQIRLQRITAVRMTIARAAGVAVMVVLVAVLAVAAESGVLTLATASAVVVAVQLLMGQLTSVATTLSMIGRGRLFLTDLMDFTELPAARPAPPPHAFRTLAAHRLGFTYPGAGTAALTDIELELRAGEVVALVGYNGSGKTTLTKILAGLYPPTTGRLSRDGQPLSDADRPSLCASATLVPQTPGRYPLSATDNIGFGAERPDPAAVAAAADNAGIHRHLAGLPDGYDTILSKERSGGTDLSGGQWQKIAIARGFYRDTPLLILDEPTTGLDPAAEADIYHRLRALYAGHTIVLVTHRLANIRDVDRIYVLDNGRITESGTHDELIARRGAYHRLYTLQAAAYQTPRANGTGADRTALNVGVTDVNPTLTMYSTTWCGYCRRLKKQLEEAGISYVEIDIEQDPASAEFVGSVNGGNHVVPTVKYADGSTATNPSLAQVKQALAAMA</sequence>
<keyword evidence="3" id="KW-0547">Nucleotide-binding</keyword>
<dbReference type="PROSITE" id="PS50929">
    <property type="entry name" value="ABC_TM1F"/>
    <property type="match status" value="1"/>
</dbReference>
<evidence type="ECO:0000259" key="9">
    <source>
        <dbReference type="PROSITE" id="PS50929"/>
    </source>
</evidence>
<evidence type="ECO:0000259" key="8">
    <source>
        <dbReference type="PROSITE" id="PS50893"/>
    </source>
</evidence>
<feature type="transmembrane region" description="Helical" evidence="7">
    <location>
        <begin position="63"/>
        <end position="82"/>
    </location>
</feature>
<accession>A0A6G9YPB5</accession>
<name>A0A6G9YPB5_9NOCA</name>
<dbReference type="InterPro" id="IPR011915">
    <property type="entry name" value="GlrX_actino"/>
</dbReference>
<dbReference type="Proteomes" id="UP000503540">
    <property type="component" value="Chromosome"/>
</dbReference>
<gene>
    <name evidence="10" type="ORF">F5544_36555</name>
</gene>
<evidence type="ECO:0000256" key="1">
    <source>
        <dbReference type="ARBA" id="ARBA00004651"/>
    </source>
</evidence>
<keyword evidence="2 7" id="KW-0812">Transmembrane</keyword>
<dbReference type="Gene3D" id="3.40.50.300">
    <property type="entry name" value="P-loop containing nucleotide triphosphate hydrolases"/>
    <property type="match status" value="1"/>
</dbReference>
<evidence type="ECO:0000256" key="3">
    <source>
        <dbReference type="ARBA" id="ARBA00022741"/>
    </source>
</evidence>
<dbReference type="InterPro" id="IPR036249">
    <property type="entry name" value="Thioredoxin-like_sf"/>
</dbReference>
<dbReference type="InterPro" id="IPR011527">
    <property type="entry name" value="ABC1_TM_dom"/>
</dbReference>
<keyword evidence="4" id="KW-0067">ATP-binding</keyword>
<feature type="transmembrane region" description="Helical" evidence="7">
    <location>
        <begin position="29"/>
        <end position="51"/>
    </location>
</feature>
<dbReference type="SUPFAM" id="SSF90123">
    <property type="entry name" value="ABC transporter transmembrane region"/>
    <property type="match status" value="1"/>
</dbReference>
<dbReference type="PANTHER" id="PTHR43394:SF1">
    <property type="entry name" value="ATP-BINDING CASSETTE SUB-FAMILY B MEMBER 10, MITOCHONDRIAL"/>
    <property type="match status" value="1"/>
</dbReference>
<keyword evidence="11" id="KW-1185">Reference proteome</keyword>
<dbReference type="InterPro" id="IPR002109">
    <property type="entry name" value="Glutaredoxin"/>
</dbReference>
<dbReference type="GO" id="GO:0005524">
    <property type="term" value="F:ATP binding"/>
    <property type="evidence" value="ECO:0007669"/>
    <property type="project" value="UniProtKB-KW"/>
</dbReference>
<evidence type="ECO:0000313" key="10">
    <source>
        <dbReference type="EMBL" id="QIS15139.1"/>
    </source>
</evidence>
<dbReference type="Pfam" id="PF00462">
    <property type="entry name" value="Glutaredoxin"/>
    <property type="match status" value="1"/>
</dbReference>
<dbReference type="PROSITE" id="PS00194">
    <property type="entry name" value="THIOREDOXIN_1"/>
    <property type="match status" value="1"/>
</dbReference>
<dbReference type="CDD" id="cd02976">
    <property type="entry name" value="NrdH"/>
    <property type="match status" value="1"/>
</dbReference>
<dbReference type="PANTHER" id="PTHR43394">
    <property type="entry name" value="ATP-DEPENDENT PERMEASE MDL1, MITOCHONDRIAL"/>
    <property type="match status" value="1"/>
</dbReference>
<dbReference type="InterPro" id="IPR027417">
    <property type="entry name" value="P-loop_NTPase"/>
</dbReference>